<dbReference type="InterPro" id="IPR048279">
    <property type="entry name" value="MdtK-like"/>
</dbReference>
<evidence type="ECO:0000256" key="8">
    <source>
        <dbReference type="ARBA" id="ARBA00023136"/>
    </source>
</evidence>
<keyword evidence="7 10" id="KW-1133">Transmembrane helix</keyword>
<dbReference type="RefSeq" id="WP_066319780.1">
    <property type="nucleotide sequence ID" value="NZ_CANLSS010000007.1"/>
</dbReference>
<evidence type="ECO:0000256" key="3">
    <source>
        <dbReference type="ARBA" id="ARBA00022106"/>
    </source>
</evidence>
<evidence type="ECO:0000313" key="12">
    <source>
        <dbReference type="Proteomes" id="UP000076715"/>
    </source>
</evidence>
<keyword evidence="8 10" id="KW-0472">Membrane</keyword>
<evidence type="ECO:0000256" key="9">
    <source>
        <dbReference type="ARBA" id="ARBA00023251"/>
    </source>
</evidence>
<evidence type="ECO:0000256" key="7">
    <source>
        <dbReference type="ARBA" id="ARBA00022989"/>
    </source>
</evidence>
<feature type="transmembrane region" description="Helical" evidence="10">
    <location>
        <begin position="320"/>
        <end position="339"/>
    </location>
</feature>
<comment type="subcellular location">
    <subcellularLocation>
        <location evidence="1">Cell membrane</location>
        <topology evidence="1">Multi-pass membrane protein</topology>
    </subcellularLocation>
</comment>
<evidence type="ECO:0000256" key="5">
    <source>
        <dbReference type="ARBA" id="ARBA00022475"/>
    </source>
</evidence>
<evidence type="ECO:0000256" key="10">
    <source>
        <dbReference type="SAM" id="Phobius"/>
    </source>
</evidence>
<dbReference type="CDD" id="cd13143">
    <property type="entry name" value="MATE_MepA_like"/>
    <property type="match status" value="1"/>
</dbReference>
<sequence>MAKVSSEALGVEPIGKLLIKQAVPASIGILVMSLNILIDSIFVGNWIGSIAFASINVVLPVSFFIGAIGMSIGVGGSSIISRALGAGNKEKALKTFGNQISLGFLVMVPLVILGLLFVDDIIPRFGGKGAIFDPAKIYYTILLYGVPILGFAMMGNTVIRAEGKPKFAMTAMIIPTISNLLMDYVFIYLLDMGMAGAAWATTGSYLACFLYIFWFFSSKNSELKVGFRHLGLQKEIVSEIATLGGVTMSRQAVVSITYLLMNNILFNIGQEGLVAVYAIIGRMLMFALFPVFGVTQGFLPIAGYNYGAQQYTRVRETINTAITYAAIIATIVFIGLMIFPSEITSLFLSDNPSLSPKELALNKFVLTHTAAPMRWVFAATPIIALQLIGAAYFQAVGKAIPALLLTLSRQGFIFIPLVLILPKFYGELGVWISFPIADVLATIVTGYFLNREIRTKLLTPKTN</sequence>
<feature type="transmembrane region" description="Helical" evidence="10">
    <location>
        <begin position="96"/>
        <end position="117"/>
    </location>
</feature>
<reference evidence="11 12" key="1">
    <citation type="submission" date="2016-01" db="EMBL/GenBank/DDBJ databases">
        <title>The draft genome sequence of Aquimarina sp. RZW4-3-2.</title>
        <authorList>
            <person name="Wang Y."/>
        </authorList>
    </citation>
    <scope>NUCLEOTIDE SEQUENCE [LARGE SCALE GENOMIC DNA]</scope>
    <source>
        <strain evidence="11 12">RZW4-3-2</strain>
    </source>
</reference>
<protein>
    <recommendedName>
        <fullName evidence="3">Multidrug export protein MepA</fullName>
    </recommendedName>
</protein>
<feature type="transmembrane region" description="Helical" evidence="10">
    <location>
        <begin position="375"/>
        <end position="393"/>
    </location>
</feature>
<keyword evidence="4" id="KW-0813">Transport</keyword>
<keyword evidence="9" id="KW-0046">Antibiotic resistance</keyword>
<dbReference type="OrthoDB" id="9811110at2"/>
<dbReference type="EMBL" id="LQRT01000060">
    <property type="protein sequence ID" value="KZS38025.1"/>
    <property type="molecule type" value="Genomic_DNA"/>
</dbReference>
<dbReference type="NCBIfam" id="TIGR00797">
    <property type="entry name" value="matE"/>
    <property type="match status" value="1"/>
</dbReference>
<accession>A0A165SC06</accession>
<dbReference type="GO" id="GO:0042910">
    <property type="term" value="F:xenobiotic transmembrane transporter activity"/>
    <property type="evidence" value="ECO:0007669"/>
    <property type="project" value="InterPro"/>
</dbReference>
<dbReference type="InterPro" id="IPR002528">
    <property type="entry name" value="MATE_fam"/>
</dbReference>
<evidence type="ECO:0000256" key="2">
    <source>
        <dbReference type="ARBA" id="ARBA00008417"/>
    </source>
</evidence>
<feature type="transmembrane region" description="Helical" evidence="10">
    <location>
        <begin position="428"/>
        <end position="449"/>
    </location>
</feature>
<dbReference type="Pfam" id="PF01554">
    <property type="entry name" value="MatE"/>
    <property type="match status" value="2"/>
</dbReference>
<feature type="transmembrane region" description="Helical" evidence="10">
    <location>
        <begin position="137"/>
        <end position="155"/>
    </location>
</feature>
<dbReference type="PANTHER" id="PTHR43823:SF3">
    <property type="entry name" value="MULTIDRUG EXPORT PROTEIN MEPA"/>
    <property type="match status" value="1"/>
</dbReference>
<dbReference type="InterPro" id="IPR051327">
    <property type="entry name" value="MATE_MepA_subfamily"/>
</dbReference>
<dbReference type="PANTHER" id="PTHR43823">
    <property type="entry name" value="SPORULATION PROTEIN YKVU"/>
    <property type="match status" value="1"/>
</dbReference>
<comment type="similarity">
    <text evidence="2">Belongs to the multi antimicrobial extrusion (MATE) (TC 2.A.66.1) family. MepA subfamily.</text>
</comment>
<dbReference type="InterPro" id="IPR045070">
    <property type="entry name" value="MATE_MepA-like"/>
</dbReference>
<gene>
    <name evidence="11" type="ORF">AWE51_18440</name>
</gene>
<feature type="transmembrane region" description="Helical" evidence="10">
    <location>
        <begin position="167"/>
        <end position="190"/>
    </location>
</feature>
<dbReference type="AlphaFoldDB" id="A0A165SC06"/>
<dbReference type="GO" id="GO:0015297">
    <property type="term" value="F:antiporter activity"/>
    <property type="evidence" value="ECO:0007669"/>
    <property type="project" value="InterPro"/>
</dbReference>
<dbReference type="Proteomes" id="UP000076715">
    <property type="component" value="Unassembled WGS sequence"/>
</dbReference>
<feature type="transmembrane region" description="Helical" evidence="10">
    <location>
        <begin position="196"/>
        <end position="216"/>
    </location>
</feature>
<feature type="transmembrane region" description="Helical" evidence="10">
    <location>
        <begin position="50"/>
        <end position="75"/>
    </location>
</feature>
<dbReference type="GO" id="GO:0046677">
    <property type="term" value="P:response to antibiotic"/>
    <property type="evidence" value="ECO:0007669"/>
    <property type="project" value="UniProtKB-KW"/>
</dbReference>
<dbReference type="GO" id="GO:0005886">
    <property type="term" value="C:plasma membrane"/>
    <property type="evidence" value="ECO:0007669"/>
    <property type="project" value="UniProtKB-SubCell"/>
</dbReference>
<feature type="transmembrane region" description="Helical" evidence="10">
    <location>
        <begin position="400"/>
        <end position="422"/>
    </location>
</feature>
<dbReference type="PIRSF" id="PIRSF006603">
    <property type="entry name" value="DinF"/>
    <property type="match status" value="1"/>
</dbReference>
<evidence type="ECO:0000256" key="6">
    <source>
        <dbReference type="ARBA" id="ARBA00022692"/>
    </source>
</evidence>
<comment type="caution">
    <text evidence="11">The sequence shown here is derived from an EMBL/GenBank/DDBJ whole genome shotgun (WGS) entry which is preliminary data.</text>
</comment>
<proteinExistence type="inferred from homology"/>
<feature type="transmembrane region" description="Helical" evidence="10">
    <location>
        <begin position="273"/>
        <end position="299"/>
    </location>
</feature>
<keyword evidence="6 10" id="KW-0812">Transmembrane</keyword>
<evidence type="ECO:0000256" key="4">
    <source>
        <dbReference type="ARBA" id="ARBA00022448"/>
    </source>
</evidence>
<dbReference type="STRING" id="1642818.AWE51_18440"/>
<evidence type="ECO:0000313" key="11">
    <source>
        <dbReference type="EMBL" id="KZS38025.1"/>
    </source>
</evidence>
<keyword evidence="5" id="KW-1003">Cell membrane</keyword>
<evidence type="ECO:0000256" key="1">
    <source>
        <dbReference type="ARBA" id="ARBA00004651"/>
    </source>
</evidence>
<organism evidence="11 12">
    <name type="scientific">Aquimarina aggregata</name>
    <dbReference type="NCBI Taxonomy" id="1642818"/>
    <lineage>
        <taxon>Bacteria</taxon>
        <taxon>Pseudomonadati</taxon>
        <taxon>Bacteroidota</taxon>
        <taxon>Flavobacteriia</taxon>
        <taxon>Flavobacteriales</taxon>
        <taxon>Flavobacteriaceae</taxon>
        <taxon>Aquimarina</taxon>
    </lineage>
</organism>
<name>A0A165SC06_9FLAO</name>
<feature type="transmembrane region" description="Helical" evidence="10">
    <location>
        <begin position="22"/>
        <end position="44"/>
    </location>
</feature>
<keyword evidence="12" id="KW-1185">Reference proteome</keyword>